<organism evidence="1 2">
    <name type="scientific">Roseburia inulinivorans</name>
    <dbReference type="NCBI Taxonomy" id="360807"/>
    <lineage>
        <taxon>Bacteria</taxon>
        <taxon>Bacillati</taxon>
        <taxon>Bacillota</taxon>
        <taxon>Clostridia</taxon>
        <taxon>Lachnospirales</taxon>
        <taxon>Lachnospiraceae</taxon>
        <taxon>Roseburia</taxon>
    </lineage>
</organism>
<name>A0A173TMK1_9FIRM</name>
<protein>
    <submittedName>
        <fullName evidence="1">Uncharacterized protein</fullName>
    </submittedName>
</protein>
<accession>A0A173TMK1</accession>
<dbReference type="EMBL" id="CYXX01000010">
    <property type="protein sequence ID" value="CUN03981.1"/>
    <property type="molecule type" value="Genomic_DNA"/>
</dbReference>
<sequence length="48" mass="5727">MGTFCDYNGNMTIPDEFKDEFNENMIKILQRGGMMQFKMYTCMGRKFI</sequence>
<reference evidence="1 2" key="1">
    <citation type="submission" date="2015-09" db="EMBL/GenBank/DDBJ databases">
        <authorList>
            <consortium name="Pathogen Informatics"/>
        </authorList>
    </citation>
    <scope>NUCLEOTIDE SEQUENCE [LARGE SCALE GENOMIC DNA]</scope>
    <source>
        <strain evidence="1 2">2789STDY5608887</strain>
    </source>
</reference>
<gene>
    <name evidence="1" type="ORF">ERS852444_01617</name>
</gene>
<dbReference type="AlphaFoldDB" id="A0A173TMK1"/>
<dbReference type="Proteomes" id="UP000095453">
    <property type="component" value="Unassembled WGS sequence"/>
</dbReference>
<proteinExistence type="predicted"/>
<evidence type="ECO:0000313" key="2">
    <source>
        <dbReference type="Proteomes" id="UP000095453"/>
    </source>
</evidence>
<evidence type="ECO:0000313" key="1">
    <source>
        <dbReference type="EMBL" id="CUN03981.1"/>
    </source>
</evidence>